<evidence type="ECO:0000256" key="1">
    <source>
        <dbReference type="ARBA" id="ARBA00022801"/>
    </source>
</evidence>
<gene>
    <name evidence="5" type="ORF">CWM47_00775</name>
</gene>
<feature type="region of interest" description="Disordered" evidence="2">
    <location>
        <begin position="301"/>
        <end position="343"/>
    </location>
</feature>
<evidence type="ECO:0000313" key="5">
    <source>
        <dbReference type="EMBL" id="AUD00481.1"/>
    </source>
</evidence>
<feature type="domain" description="TonB-dependent receptor plug" evidence="3">
    <location>
        <begin position="483"/>
        <end position="560"/>
    </location>
</feature>
<dbReference type="AlphaFoldDB" id="A0A2K8YS67"/>
<dbReference type="Gene3D" id="2.170.130.10">
    <property type="entry name" value="TonB-dependent receptor, plug domain"/>
    <property type="match status" value="1"/>
</dbReference>
<evidence type="ECO:0008006" key="7">
    <source>
        <dbReference type="Google" id="ProtNLM"/>
    </source>
</evidence>
<dbReference type="Proteomes" id="UP000232883">
    <property type="component" value="Chromosome"/>
</dbReference>
<name>A0A2K8YS67_9BACT</name>
<evidence type="ECO:0000259" key="4">
    <source>
        <dbReference type="Pfam" id="PF20434"/>
    </source>
</evidence>
<dbReference type="SUPFAM" id="SSF53474">
    <property type="entry name" value="alpha/beta-Hydrolases"/>
    <property type="match status" value="1"/>
</dbReference>
<keyword evidence="6" id="KW-1185">Reference proteome</keyword>
<dbReference type="InterPro" id="IPR049492">
    <property type="entry name" value="BD-FAE-like_dom"/>
</dbReference>
<keyword evidence="1" id="KW-0378">Hydrolase</keyword>
<organism evidence="5 6">
    <name type="scientific">Spirosoma pollinicola</name>
    <dbReference type="NCBI Taxonomy" id="2057025"/>
    <lineage>
        <taxon>Bacteria</taxon>
        <taxon>Pseudomonadati</taxon>
        <taxon>Bacteroidota</taxon>
        <taxon>Cytophagia</taxon>
        <taxon>Cytophagales</taxon>
        <taxon>Cytophagaceae</taxon>
        <taxon>Spirosoma</taxon>
    </lineage>
</organism>
<evidence type="ECO:0000256" key="2">
    <source>
        <dbReference type="SAM" id="MobiDB-lite"/>
    </source>
</evidence>
<proteinExistence type="predicted"/>
<dbReference type="Pfam" id="PF13715">
    <property type="entry name" value="CarbopepD_reg_2"/>
    <property type="match status" value="1"/>
</dbReference>
<feature type="compositionally biased region" description="Polar residues" evidence="2">
    <location>
        <begin position="325"/>
        <end position="335"/>
    </location>
</feature>
<dbReference type="Pfam" id="PF20434">
    <property type="entry name" value="BD-FAE"/>
    <property type="match status" value="1"/>
</dbReference>
<evidence type="ECO:0000259" key="3">
    <source>
        <dbReference type="Pfam" id="PF07715"/>
    </source>
</evidence>
<dbReference type="InterPro" id="IPR008969">
    <property type="entry name" value="CarboxyPept-like_regulatory"/>
</dbReference>
<dbReference type="SUPFAM" id="SSF56935">
    <property type="entry name" value="Porins"/>
    <property type="match status" value="1"/>
</dbReference>
<dbReference type="InterPro" id="IPR037066">
    <property type="entry name" value="Plug_dom_sf"/>
</dbReference>
<dbReference type="InterPro" id="IPR029058">
    <property type="entry name" value="AB_hydrolase_fold"/>
</dbReference>
<dbReference type="Gene3D" id="2.60.40.1120">
    <property type="entry name" value="Carboxypeptidase-like, regulatory domain"/>
    <property type="match status" value="1"/>
</dbReference>
<dbReference type="RefSeq" id="WP_100985907.1">
    <property type="nucleotide sequence ID" value="NZ_CP025096.1"/>
</dbReference>
<dbReference type="PANTHER" id="PTHR48081">
    <property type="entry name" value="AB HYDROLASE SUPERFAMILY PROTEIN C4A8.06C"/>
    <property type="match status" value="1"/>
</dbReference>
<dbReference type="InterPro" id="IPR050300">
    <property type="entry name" value="GDXG_lipolytic_enzyme"/>
</dbReference>
<accession>A0A2K8YS67</accession>
<dbReference type="KEGG" id="spir:CWM47_00775"/>
<dbReference type="OrthoDB" id="1111684at2"/>
<reference evidence="5 6" key="1">
    <citation type="submission" date="2017-11" db="EMBL/GenBank/DDBJ databases">
        <title>Taxonomic description and genome sequences of Spirosoma HA7 sp. nov., isolated from pollen microhabitat of Corylus avellana.</title>
        <authorList>
            <person name="Ambika Manirajan B."/>
            <person name="Suarez C."/>
            <person name="Ratering S."/>
            <person name="Geissler-Plaum R."/>
            <person name="Cardinale M."/>
            <person name="Sylvia S."/>
        </authorList>
    </citation>
    <scope>NUCLEOTIDE SEQUENCE [LARGE SCALE GENOMIC DNA]</scope>
    <source>
        <strain evidence="5 6">HA7</strain>
    </source>
</reference>
<dbReference type="Pfam" id="PF07715">
    <property type="entry name" value="Plug"/>
    <property type="match status" value="1"/>
</dbReference>
<dbReference type="SUPFAM" id="SSF49464">
    <property type="entry name" value="Carboxypeptidase regulatory domain-like"/>
    <property type="match status" value="1"/>
</dbReference>
<evidence type="ECO:0000313" key="6">
    <source>
        <dbReference type="Proteomes" id="UP000232883"/>
    </source>
</evidence>
<protein>
    <recommendedName>
        <fullName evidence="7">TonB-dependent receptor</fullName>
    </recommendedName>
</protein>
<sequence length="1133" mass="125253">MTKSILFLCLLLFIDTRVVAQTVFRLYDGIAPGSEHWTWNEQLETDSLSKNRVVTNIVTPSITAFIPDKAVATGTAVLLFPGGDMKSLFFDDGVVIAKQLTAKGIAAFVVKYRLARRKTPGTTGPSQSADVTESDSAHTMPLAIADGKAAIDYLRQHAETFGIQPNRIGVLGLSVGGTLVLNLAYQNVDDSRPDFVIPVNARFGTLTTLNVPPNAPPLLIVSTSGNSRQDAVQGATVYQNWIRAGQSAEFHSYIESGTDPDLKKQDLQPINWVGLLTDWLARKGYLTKQLTVAPVQTHINKESAVSAKQPDTERISQAKEPASNAPLQQANQSSVPAKLKQEPRVRTRIQAAANQSTGFRVSGTVRDSATGQPLPGVAIVIDYRKHLTGTNTNAEGQYSIELPTGNHILLARLVGYTPIRKEIRLVDNSLTVDVNMVSVASQLEEVVVTTKGFDQTLRQPMLGANQLNINALKKLPSALGEVDLLRGLQMLPGVTSVGEASNGVNIRGGTTDQNLILLDDTPIFNPTHMFGLFSVFPPDALSTVDLYKGNVPARFGGRAASVLDVSLRNPSLDQFSLSGGVSVVSNKLTADIPIVKGKFGIMVSGRGAFNDFLLPIISDRLANIRAKFGDGVLKAFWRIDNRNTLTVTGYASLDVFRTDLLANLPNVNGTATRYNHQTINVMARWFRTLSPRLNLQTTGIYGHYVPKILSPELSGNLVTLRSSVLQRQLKSNLNYQLSNQKIEVGISGTHYRLEPGTLLPGQSDRVNYITTPTENALELALYADYERSLGPRLAISAGLRYSQFLSLGPSLVRHYAVGEPRDDFSVVDSTRYNAGQITQRYGGPEPRLGIRYSLGTNSSVKLGYNLMRQYLQVVTNTTTPLPTSRWKTSDPNVRPQISQLLTAGYFHSFKNNIYELTLEGYYRATEHIIDYRPGADFLLQPYPETQLLQGRSQAYGIESMISKKKGELTGWINYTYSRTLNQVNEGPSVQQNVNNGNWYRANYDRPHSVNANMTIDVDRHNSFGFTFAYSTGRPYSAPTGFVTIDGAQYPYYGIRNNERLPDYHRLDFTWNIYNPGMRARRWEGRWAFTVYNIYGRKNAYSIFFKAENGKTNAYQLQIFAAPIASLSYNFVFK</sequence>
<feature type="domain" description="BD-FAE-like" evidence="4">
    <location>
        <begin position="137"/>
        <end position="188"/>
    </location>
</feature>
<dbReference type="GO" id="GO:0016787">
    <property type="term" value="F:hydrolase activity"/>
    <property type="evidence" value="ECO:0007669"/>
    <property type="project" value="UniProtKB-KW"/>
</dbReference>
<dbReference type="InterPro" id="IPR012910">
    <property type="entry name" value="Plug_dom"/>
</dbReference>
<dbReference type="EMBL" id="CP025096">
    <property type="protein sequence ID" value="AUD00481.1"/>
    <property type="molecule type" value="Genomic_DNA"/>
</dbReference>
<dbReference type="Gene3D" id="3.40.50.1820">
    <property type="entry name" value="alpha/beta hydrolase"/>
    <property type="match status" value="1"/>
</dbReference>